<keyword evidence="11" id="KW-1185">Reference proteome</keyword>
<evidence type="ECO:0000256" key="8">
    <source>
        <dbReference type="ARBA" id="ARBA00023303"/>
    </source>
</evidence>
<sequence>MVVDLHILDVILIAWMDSIIGSVGRLGKVKVRNDDDLIDRMNHLYTTGILIIFTVVYVRKFLKIMDRIGSTPDKKLANRFTVEYLRHDGVFTLRLIGKNSSDIVVAEIVSGLWDMYRSKKSIQIRSNGHDTEGEDV</sequence>
<keyword evidence="6" id="KW-0406">Ion transport</keyword>
<keyword evidence="2" id="KW-0813">Transport</keyword>
<evidence type="ECO:0000256" key="9">
    <source>
        <dbReference type="SAM" id="Phobius"/>
    </source>
</evidence>
<evidence type="ECO:0000256" key="2">
    <source>
        <dbReference type="ARBA" id="ARBA00022448"/>
    </source>
</evidence>
<organism evidence="10 11">
    <name type="scientific">Octopus vulgaris</name>
    <name type="common">Common octopus</name>
    <dbReference type="NCBI Taxonomy" id="6645"/>
    <lineage>
        <taxon>Eukaryota</taxon>
        <taxon>Metazoa</taxon>
        <taxon>Spiralia</taxon>
        <taxon>Lophotrochozoa</taxon>
        <taxon>Mollusca</taxon>
        <taxon>Cephalopoda</taxon>
        <taxon>Coleoidea</taxon>
        <taxon>Octopodiformes</taxon>
        <taxon>Octopoda</taxon>
        <taxon>Incirrata</taxon>
        <taxon>Octopodidae</taxon>
        <taxon>Octopus</taxon>
    </lineage>
</organism>
<proteinExistence type="predicted"/>
<reference evidence="10" key="1">
    <citation type="submission" date="2023-08" db="EMBL/GenBank/DDBJ databases">
        <authorList>
            <person name="Alioto T."/>
            <person name="Alioto T."/>
            <person name="Gomez Garrido J."/>
        </authorList>
    </citation>
    <scope>NUCLEOTIDE SEQUENCE</scope>
</reference>
<name>A0AA36AIX3_OCTVU</name>
<evidence type="ECO:0000256" key="3">
    <source>
        <dbReference type="ARBA" id="ARBA00022475"/>
    </source>
</evidence>
<keyword evidence="4 9" id="KW-0812">Transmembrane</keyword>
<keyword evidence="7 9" id="KW-0472">Membrane</keyword>
<evidence type="ECO:0000256" key="6">
    <source>
        <dbReference type="ARBA" id="ARBA00023065"/>
    </source>
</evidence>
<dbReference type="PANTHER" id="PTHR11893">
    <property type="entry name" value="INNEXIN"/>
    <property type="match status" value="1"/>
</dbReference>
<dbReference type="AlphaFoldDB" id="A0AA36AIX3"/>
<comment type="subcellular location">
    <subcellularLocation>
        <location evidence="1">Cell membrane</location>
        <topology evidence="1">Multi-pass membrane protein</topology>
    </subcellularLocation>
</comment>
<gene>
    <name evidence="10" type="ORF">OCTVUL_1B015488</name>
</gene>
<evidence type="ECO:0000313" key="11">
    <source>
        <dbReference type="Proteomes" id="UP001162480"/>
    </source>
</evidence>
<protein>
    <submittedName>
        <fullName evidence="10">Innexin unc-9-like isoform X2</fullName>
    </submittedName>
</protein>
<evidence type="ECO:0000256" key="1">
    <source>
        <dbReference type="ARBA" id="ARBA00004651"/>
    </source>
</evidence>
<feature type="transmembrane region" description="Helical" evidence="9">
    <location>
        <begin position="44"/>
        <end position="62"/>
    </location>
</feature>
<dbReference type="GO" id="GO:0005886">
    <property type="term" value="C:plasma membrane"/>
    <property type="evidence" value="ECO:0007669"/>
    <property type="project" value="UniProtKB-SubCell"/>
</dbReference>
<keyword evidence="5 9" id="KW-1133">Transmembrane helix</keyword>
<dbReference type="PANTHER" id="PTHR11893:SF36">
    <property type="entry name" value="INNEXIN-5"/>
    <property type="match status" value="1"/>
</dbReference>
<dbReference type="InterPro" id="IPR000990">
    <property type="entry name" value="Innexin"/>
</dbReference>
<accession>A0AA36AIX3</accession>
<feature type="transmembrane region" description="Helical" evidence="9">
    <location>
        <begin position="7"/>
        <end position="24"/>
    </location>
</feature>
<keyword evidence="3" id="KW-1003">Cell membrane</keyword>
<evidence type="ECO:0000256" key="7">
    <source>
        <dbReference type="ARBA" id="ARBA00023136"/>
    </source>
</evidence>
<evidence type="ECO:0000313" key="10">
    <source>
        <dbReference type="EMBL" id="CAI9717030.1"/>
    </source>
</evidence>
<evidence type="ECO:0000256" key="4">
    <source>
        <dbReference type="ARBA" id="ARBA00022692"/>
    </source>
</evidence>
<keyword evidence="8" id="KW-0407">Ion channel</keyword>
<dbReference type="Proteomes" id="UP001162480">
    <property type="component" value="Chromosome 2"/>
</dbReference>
<dbReference type="GO" id="GO:0034220">
    <property type="term" value="P:monoatomic ion transmembrane transport"/>
    <property type="evidence" value="ECO:0007669"/>
    <property type="project" value="UniProtKB-KW"/>
</dbReference>
<evidence type="ECO:0000256" key="5">
    <source>
        <dbReference type="ARBA" id="ARBA00022989"/>
    </source>
</evidence>
<dbReference type="EMBL" id="OX597815">
    <property type="protein sequence ID" value="CAI9717030.1"/>
    <property type="molecule type" value="Genomic_DNA"/>
</dbReference>